<proteinExistence type="predicted"/>
<feature type="compositionally biased region" description="Polar residues" evidence="1">
    <location>
        <begin position="143"/>
        <end position="153"/>
    </location>
</feature>
<accession>A0A438E0E8</accession>
<protein>
    <submittedName>
        <fullName evidence="2">Uncharacterized protein</fullName>
    </submittedName>
</protein>
<dbReference type="EMBL" id="QGNW01001444">
    <property type="protein sequence ID" value="RVW41219.1"/>
    <property type="molecule type" value="Genomic_DNA"/>
</dbReference>
<feature type="region of interest" description="Disordered" evidence="1">
    <location>
        <begin position="130"/>
        <end position="167"/>
    </location>
</feature>
<evidence type="ECO:0000256" key="1">
    <source>
        <dbReference type="SAM" id="MobiDB-lite"/>
    </source>
</evidence>
<sequence>MCESVEAGRTFLLLELEDEEEAERVLKRGTRRFKDKVLYLERWSEETGCLQVGSQAKEVWVRVVGLPLHYWSGEMFKRIGDCCGGYVEWSILVVMQSSCGGRGCHGFLSSDGMGKERWCAAEADGAGLVKKNGGNEKGDGDRTTVSANESSTLGKEDGEKGSGGVGLSEKEGYARPVCCKPVYKVVQAQRISGLECEGPAIISSSRLGWALKERETCGPKVCREEGQPSKGVERASCDGPTNIQWDGRVSGRRDSSEAEKGATGRCSLADACLLEVEGALIEVEKSRGMDAFLKENEGELTVSPLRVCTAEERLDEKVVGESFLLKERRDERVEKSGRG</sequence>
<dbReference type="Proteomes" id="UP000288805">
    <property type="component" value="Unassembled WGS sequence"/>
</dbReference>
<feature type="compositionally biased region" description="Basic and acidic residues" evidence="1">
    <location>
        <begin position="133"/>
        <end position="142"/>
    </location>
</feature>
<comment type="caution">
    <text evidence="2">The sequence shown here is derived from an EMBL/GenBank/DDBJ whole genome shotgun (WGS) entry which is preliminary data.</text>
</comment>
<gene>
    <name evidence="2" type="ORF">CK203_114970</name>
</gene>
<dbReference type="PANTHER" id="PTHR34427">
    <property type="entry name" value="DUF4283 DOMAIN PROTEIN"/>
    <property type="match status" value="1"/>
</dbReference>
<reference evidence="2 3" key="1">
    <citation type="journal article" date="2018" name="PLoS Genet.">
        <title>Population sequencing reveals clonal diversity and ancestral inbreeding in the grapevine cultivar Chardonnay.</title>
        <authorList>
            <person name="Roach M.J."/>
            <person name="Johnson D.L."/>
            <person name="Bohlmann J."/>
            <person name="van Vuuren H.J."/>
            <person name="Jones S.J."/>
            <person name="Pretorius I.S."/>
            <person name="Schmidt S.A."/>
            <person name="Borneman A.R."/>
        </authorList>
    </citation>
    <scope>NUCLEOTIDE SEQUENCE [LARGE SCALE GENOMIC DNA]</scope>
    <source>
        <strain evidence="3">cv. Chardonnay</strain>
        <tissue evidence="2">Leaf</tissue>
    </source>
</reference>
<name>A0A438E0E8_VITVI</name>
<evidence type="ECO:0000313" key="3">
    <source>
        <dbReference type="Proteomes" id="UP000288805"/>
    </source>
</evidence>
<dbReference type="PANTHER" id="PTHR34427:SF5">
    <property type="entry name" value="DUF4283 DOMAIN-CONTAINING PROTEIN"/>
    <property type="match status" value="1"/>
</dbReference>
<evidence type="ECO:0000313" key="2">
    <source>
        <dbReference type="EMBL" id="RVW41219.1"/>
    </source>
</evidence>
<dbReference type="AlphaFoldDB" id="A0A438E0E8"/>
<organism evidence="2 3">
    <name type="scientific">Vitis vinifera</name>
    <name type="common">Grape</name>
    <dbReference type="NCBI Taxonomy" id="29760"/>
    <lineage>
        <taxon>Eukaryota</taxon>
        <taxon>Viridiplantae</taxon>
        <taxon>Streptophyta</taxon>
        <taxon>Embryophyta</taxon>
        <taxon>Tracheophyta</taxon>
        <taxon>Spermatophyta</taxon>
        <taxon>Magnoliopsida</taxon>
        <taxon>eudicotyledons</taxon>
        <taxon>Gunneridae</taxon>
        <taxon>Pentapetalae</taxon>
        <taxon>rosids</taxon>
        <taxon>Vitales</taxon>
        <taxon>Vitaceae</taxon>
        <taxon>Viteae</taxon>
        <taxon>Vitis</taxon>
    </lineage>
</organism>